<dbReference type="EMBL" id="LS483469">
    <property type="protein sequence ID" value="SQI30039.1"/>
    <property type="molecule type" value="Genomic_DNA"/>
</dbReference>
<reference evidence="1 4" key="2">
    <citation type="submission" date="2020-12" db="EMBL/GenBank/DDBJ databases">
        <title>FDA dAtabase for Regulatory Grade micrObial Sequences (FDA-ARGOS): Supporting development and validation of Infectious Disease Dx tests.</title>
        <authorList>
            <person name="Sproer C."/>
            <person name="Gronow S."/>
            <person name="Severitt S."/>
            <person name="Schroder I."/>
            <person name="Tallon L."/>
            <person name="Sadzewicz L."/>
            <person name="Zhao X."/>
            <person name="Boylan J."/>
            <person name="Ott S."/>
            <person name="Bowen H."/>
            <person name="Vavikolanu K."/>
            <person name="Mehta A."/>
            <person name="Aluvathingal J."/>
            <person name="Nadendla S."/>
            <person name="Lowell S."/>
            <person name="Myers T."/>
            <person name="Yan Y."/>
            <person name="Sichtig H."/>
        </authorList>
    </citation>
    <scope>NUCLEOTIDE SEQUENCE [LARGE SCALE GENOMIC DNA]</scope>
    <source>
        <strain evidence="1 4">FDAARGOS_907</strain>
    </source>
</reference>
<dbReference type="PANTHER" id="PTHR36849:SF1">
    <property type="entry name" value="CYTOPLASMIC PROTEIN"/>
    <property type="match status" value="1"/>
</dbReference>
<proteinExistence type="predicted"/>
<dbReference type="Proteomes" id="UP000594967">
    <property type="component" value="Chromosome"/>
</dbReference>
<evidence type="ECO:0000313" key="4">
    <source>
        <dbReference type="Proteomes" id="UP000594967"/>
    </source>
</evidence>
<reference evidence="2 3" key="1">
    <citation type="submission" date="2018-06" db="EMBL/GenBank/DDBJ databases">
        <authorList>
            <consortium name="Pathogen Informatics"/>
            <person name="Doyle S."/>
        </authorList>
    </citation>
    <scope>NUCLEOTIDE SEQUENCE [LARGE SCALE GENOMIC DNA]</scope>
    <source>
        <strain evidence="2 3">NCTC12961</strain>
    </source>
</reference>
<dbReference type="Pfam" id="PF22752">
    <property type="entry name" value="DUF488-N3i"/>
    <property type="match status" value="1"/>
</dbReference>
<dbReference type="Proteomes" id="UP000248897">
    <property type="component" value="Chromosome 1"/>
</dbReference>
<dbReference type="EMBL" id="CP065673">
    <property type="protein sequence ID" value="QPS22800.1"/>
    <property type="molecule type" value="Genomic_DNA"/>
</dbReference>
<protein>
    <submittedName>
        <fullName evidence="1">DUF488 family protein</fullName>
    </submittedName>
    <submittedName>
        <fullName evidence="2">Uncharacterized conserved protein</fullName>
    </submittedName>
</protein>
<name>A0A2X4TUN5_SERPL</name>
<evidence type="ECO:0000313" key="3">
    <source>
        <dbReference type="Proteomes" id="UP000248897"/>
    </source>
</evidence>
<accession>A0A2X4TUN5</accession>
<dbReference type="PANTHER" id="PTHR36849">
    <property type="entry name" value="CYTOPLASMIC PROTEIN-RELATED"/>
    <property type="match status" value="1"/>
</dbReference>
<dbReference type="RefSeq" id="WP_063202790.1">
    <property type="nucleotide sequence ID" value="NZ_CAMITG010000014.1"/>
</dbReference>
<evidence type="ECO:0000313" key="2">
    <source>
        <dbReference type="EMBL" id="SQI30039.1"/>
    </source>
</evidence>
<organism evidence="2 3">
    <name type="scientific">Serratia plymuthica</name>
    <dbReference type="NCBI Taxonomy" id="82996"/>
    <lineage>
        <taxon>Bacteria</taxon>
        <taxon>Pseudomonadati</taxon>
        <taxon>Pseudomonadota</taxon>
        <taxon>Gammaproteobacteria</taxon>
        <taxon>Enterobacterales</taxon>
        <taxon>Yersiniaceae</taxon>
        <taxon>Serratia</taxon>
    </lineage>
</organism>
<dbReference type="STRING" id="82996.ADP72_09265"/>
<dbReference type="AlphaFoldDB" id="A0A2X4TUN5"/>
<keyword evidence="4" id="KW-1185">Reference proteome</keyword>
<dbReference type="InterPro" id="IPR052552">
    <property type="entry name" value="YeaO-like"/>
</dbReference>
<gene>
    <name evidence="1" type="ORF">I6G64_10675</name>
    <name evidence="2" type="ORF">NCTC12961_00430</name>
</gene>
<evidence type="ECO:0000313" key="1">
    <source>
        <dbReference type="EMBL" id="QPS22800.1"/>
    </source>
</evidence>
<sequence length="124" mass="14866">MTDINLQRVYDFTGPAPENCYLIDRLWPRGVSKERLLGVQWLKQVAPDNALRQWFHQHVDQWEEFERRYRLQLVENETWQPLVTLLRQGQALTLLYGSKDTQHNQGVVLRDFLLAQLADYRSRR</sequence>